<evidence type="ECO:0000256" key="1">
    <source>
        <dbReference type="SAM" id="Phobius"/>
    </source>
</evidence>
<name>A0A6G1K2X4_9PLEO</name>
<accession>A0A6G1K2X4</accession>
<keyword evidence="1" id="KW-0472">Membrane</keyword>
<sequence length="134" mass="14849">MLINRASPPALSSLLQQACEVLELCIVSFLSTFFFTFFSSSSFFSIFLSSPRPGAINQSFLLFLLPNPILCGRSTLTNILPAPCSIKQITISYQLQTTQTRFSHAPLTLHSAIHPTSIHLLGQNGKKIKHHNTF</sequence>
<dbReference type="Proteomes" id="UP000799428">
    <property type="component" value="Unassembled WGS sequence"/>
</dbReference>
<gene>
    <name evidence="2" type="ORF">K504DRAFT_52413</name>
</gene>
<evidence type="ECO:0000313" key="3">
    <source>
        <dbReference type="Proteomes" id="UP000799428"/>
    </source>
</evidence>
<keyword evidence="1" id="KW-1133">Transmembrane helix</keyword>
<dbReference type="EMBL" id="MU005774">
    <property type="protein sequence ID" value="KAF2707216.1"/>
    <property type="molecule type" value="Genomic_DNA"/>
</dbReference>
<protein>
    <submittedName>
        <fullName evidence="2">Uncharacterized protein</fullName>
    </submittedName>
</protein>
<proteinExistence type="predicted"/>
<evidence type="ECO:0000313" key="2">
    <source>
        <dbReference type="EMBL" id="KAF2707216.1"/>
    </source>
</evidence>
<keyword evidence="3" id="KW-1185">Reference proteome</keyword>
<feature type="transmembrane region" description="Helical" evidence="1">
    <location>
        <begin position="21"/>
        <end position="48"/>
    </location>
</feature>
<reference evidence="2" key="1">
    <citation type="journal article" date="2020" name="Stud. Mycol.">
        <title>101 Dothideomycetes genomes: a test case for predicting lifestyles and emergence of pathogens.</title>
        <authorList>
            <person name="Haridas S."/>
            <person name="Albert R."/>
            <person name="Binder M."/>
            <person name="Bloem J."/>
            <person name="Labutti K."/>
            <person name="Salamov A."/>
            <person name="Andreopoulos B."/>
            <person name="Baker S."/>
            <person name="Barry K."/>
            <person name="Bills G."/>
            <person name="Bluhm B."/>
            <person name="Cannon C."/>
            <person name="Castanera R."/>
            <person name="Culley D."/>
            <person name="Daum C."/>
            <person name="Ezra D."/>
            <person name="Gonzalez J."/>
            <person name="Henrissat B."/>
            <person name="Kuo A."/>
            <person name="Liang C."/>
            <person name="Lipzen A."/>
            <person name="Lutzoni F."/>
            <person name="Magnuson J."/>
            <person name="Mondo S."/>
            <person name="Nolan M."/>
            <person name="Ohm R."/>
            <person name="Pangilinan J."/>
            <person name="Park H.-J."/>
            <person name="Ramirez L."/>
            <person name="Alfaro M."/>
            <person name="Sun H."/>
            <person name="Tritt A."/>
            <person name="Yoshinaga Y."/>
            <person name="Zwiers L.-H."/>
            <person name="Turgeon B."/>
            <person name="Goodwin S."/>
            <person name="Spatafora J."/>
            <person name="Crous P."/>
            <person name="Grigoriev I."/>
        </authorList>
    </citation>
    <scope>NUCLEOTIDE SEQUENCE</scope>
    <source>
        <strain evidence="2">CBS 279.74</strain>
    </source>
</reference>
<dbReference type="AlphaFoldDB" id="A0A6G1K2X4"/>
<keyword evidence="1" id="KW-0812">Transmembrane</keyword>
<organism evidence="2 3">
    <name type="scientific">Pleomassaria siparia CBS 279.74</name>
    <dbReference type="NCBI Taxonomy" id="1314801"/>
    <lineage>
        <taxon>Eukaryota</taxon>
        <taxon>Fungi</taxon>
        <taxon>Dikarya</taxon>
        <taxon>Ascomycota</taxon>
        <taxon>Pezizomycotina</taxon>
        <taxon>Dothideomycetes</taxon>
        <taxon>Pleosporomycetidae</taxon>
        <taxon>Pleosporales</taxon>
        <taxon>Pleomassariaceae</taxon>
        <taxon>Pleomassaria</taxon>
    </lineage>
</organism>